<dbReference type="KEGG" id="plon:Pla110_19040"/>
<gene>
    <name evidence="1" type="ORF">Pla110_19040</name>
</gene>
<accession>A0A518CLS8</accession>
<dbReference type="EMBL" id="CP036281">
    <property type="protein sequence ID" value="QDU80180.1"/>
    <property type="molecule type" value="Genomic_DNA"/>
</dbReference>
<dbReference type="AlphaFoldDB" id="A0A518CLS8"/>
<proteinExistence type="predicted"/>
<evidence type="ECO:0000313" key="2">
    <source>
        <dbReference type="Proteomes" id="UP000317178"/>
    </source>
</evidence>
<evidence type="ECO:0000313" key="1">
    <source>
        <dbReference type="EMBL" id="QDU80180.1"/>
    </source>
</evidence>
<keyword evidence="2" id="KW-1185">Reference proteome</keyword>
<reference evidence="1 2" key="1">
    <citation type="submission" date="2019-02" db="EMBL/GenBank/DDBJ databases">
        <title>Deep-cultivation of Planctomycetes and their phenomic and genomic characterization uncovers novel biology.</title>
        <authorList>
            <person name="Wiegand S."/>
            <person name="Jogler M."/>
            <person name="Boedeker C."/>
            <person name="Pinto D."/>
            <person name="Vollmers J."/>
            <person name="Rivas-Marin E."/>
            <person name="Kohn T."/>
            <person name="Peeters S.H."/>
            <person name="Heuer A."/>
            <person name="Rast P."/>
            <person name="Oberbeckmann S."/>
            <person name="Bunk B."/>
            <person name="Jeske O."/>
            <person name="Meyerdierks A."/>
            <person name="Storesund J.E."/>
            <person name="Kallscheuer N."/>
            <person name="Luecker S."/>
            <person name="Lage O.M."/>
            <person name="Pohl T."/>
            <person name="Merkel B.J."/>
            <person name="Hornburger P."/>
            <person name="Mueller R.-W."/>
            <person name="Bruemmer F."/>
            <person name="Labrenz M."/>
            <person name="Spormann A.M."/>
            <person name="Op den Camp H."/>
            <person name="Overmann J."/>
            <person name="Amann R."/>
            <person name="Jetten M.S.M."/>
            <person name="Mascher T."/>
            <person name="Medema M.H."/>
            <person name="Devos D.P."/>
            <person name="Kaster A.-K."/>
            <person name="Ovreas L."/>
            <person name="Rohde M."/>
            <person name="Galperin M.Y."/>
            <person name="Jogler C."/>
        </authorList>
    </citation>
    <scope>NUCLEOTIDE SEQUENCE [LARGE SCALE GENOMIC DNA]</scope>
    <source>
        <strain evidence="1 2">Pla110</strain>
    </source>
</reference>
<dbReference type="OrthoDB" id="10007571at2"/>
<sequence length="164" mass="19136">MNIPLTLEDIKEEIHTQFQDKPPNGWLLGWDESRGFASLHTAAAPHSIVNCTSFDYGFCNWFELIIDSEIDECYWKLTIKLSFIVPAYVYYWTQYDRPARCRVLSNAPLGYEEIEDRLRVVVENAGFFEIPMEWYDYEMKGVELELSGTENVTLSKCLFSDYDG</sequence>
<name>A0A518CLS8_9PLAN</name>
<dbReference type="Proteomes" id="UP000317178">
    <property type="component" value="Chromosome"/>
</dbReference>
<organism evidence="1 2">
    <name type="scientific">Polystyrenella longa</name>
    <dbReference type="NCBI Taxonomy" id="2528007"/>
    <lineage>
        <taxon>Bacteria</taxon>
        <taxon>Pseudomonadati</taxon>
        <taxon>Planctomycetota</taxon>
        <taxon>Planctomycetia</taxon>
        <taxon>Planctomycetales</taxon>
        <taxon>Planctomycetaceae</taxon>
        <taxon>Polystyrenella</taxon>
    </lineage>
</organism>
<protein>
    <submittedName>
        <fullName evidence="1">Uncharacterized protein</fullName>
    </submittedName>
</protein>
<dbReference type="RefSeq" id="WP_144995361.1">
    <property type="nucleotide sequence ID" value="NZ_CP036281.1"/>
</dbReference>